<protein>
    <submittedName>
        <fullName evidence="1">Uncharacterized protein</fullName>
    </submittedName>
</protein>
<organism evidence="1 2">
    <name type="scientific">Pleurodeles waltl</name>
    <name type="common">Iberian ribbed newt</name>
    <dbReference type="NCBI Taxonomy" id="8319"/>
    <lineage>
        <taxon>Eukaryota</taxon>
        <taxon>Metazoa</taxon>
        <taxon>Chordata</taxon>
        <taxon>Craniata</taxon>
        <taxon>Vertebrata</taxon>
        <taxon>Euteleostomi</taxon>
        <taxon>Amphibia</taxon>
        <taxon>Batrachia</taxon>
        <taxon>Caudata</taxon>
        <taxon>Salamandroidea</taxon>
        <taxon>Salamandridae</taxon>
        <taxon>Pleurodelinae</taxon>
        <taxon>Pleurodeles</taxon>
    </lineage>
</organism>
<dbReference type="AlphaFoldDB" id="A0AAV7S0P1"/>
<evidence type="ECO:0000313" key="1">
    <source>
        <dbReference type="EMBL" id="KAJ1158109.1"/>
    </source>
</evidence>
<name>A0AAV7S0P1_PLEWA</name>
<dbReference type="EMBL" id="JANPWB010000009">
    <property type="protein sequence ID" value="KAJ1158109.1"/>
    <property type="molecule type" value="Genomic_DNA"/>
</dbReference>
<evidence type="ECO:0000313" key="2">
    <source>
        <dbReference type="Proteomes" id="UP001066276"/>
    </source>
</evidence>
<accession>A0AAV7S0P1</accession>
<keyword evidence="2" id="KW-1185">Reference proteome</keyword>
<dbReference type="Proteomes" id="UP001066276">
    <property type="component" value="Chromosome 5"/>
</dbReference>
<sequence>MLAEHFPEVYQADKAAPQHEIEDFLREQTMADISAEDTYTLDEYLTVHELRTSLGELNRVKAPGWWFPLRVYQAYATVVTERLLEVLLELHRPKRRIAMGWMGTRHSVEALSVEDVLEWGVAEEQHMRISRTDEKVTED</sequence>
<gene>
    <name evidence="1" type="ORF">NDU88_010803</name>
</gene>
<proteinExistence type="predicted"/>
<reference evidence="1" key="1">
    <citation type="journal article" date="2022" name="bioRxiv">
        <title>Sequencing and chromosome-scale assembly of the giantPleurodeles waltlgenome.</title>
        <authorList>
            <person name="Brown T."/>
            <person name="Elewa A."/>
            <person name="Iarovenko S."/>
            <person name="Subramanian E."/>
            <person name="Araus A.J."/>
            <person name="Petzold A."/>
            <person name="Susuki M."/>
            <person name="Suzuki K.-i.T."/>
            <person name="Hayashi T."/>
            <person name="Toyoda A."/>
            <person name="Oliveira C."/>
            <person name="Osipova E."/>
            <person name="Leigh N.D."/>
            <person name="Simon A."/>
            <person name="Yun M.H."/>
        </authorList>
    </citation>
    <scope>NUCLEOTIDE SEQUENCE</scope>
    <source>
        <strain evidence="1">20211129_DDA</strain>
        <tissue evidence="1">Liver</tissue>
    </source>
</reference>
<comment type="caution">
    <text evidence="1">The sequence shown here is derived from an EMBL/GenBank/DDBJ whole genome shotgun (WGS) entry which is preliminary data.</text>
</comment>